<keyword evidence="3" id="KW-0378">Hydrolase</keyword>
<dbReference type="AlphaFoldDB" id="A0A183BHT4"/>
<reference evidence="6" key="2">
    <citation type="submission" date="2014-05" db="EMBL/GenBank/DDBJ databases">
        <title>The genome and life-stage specific transcriptomes of Globodera pallida elucidate key aspects of plant parasitism by a cyst nematode.</title>
        <authorList>
            <person name="Cotton J.A."/>
            <person name="Lilley C.J."/>
            <person name="Jones L.M."/>
            <person name="Kikuchi T."/>
            <person name="Reid A.J."/>
            <person name="Thorpe P."/>
            <person name="Tsai I.J."/>
            <person name="Beasley H."/>
            <person name="Blok V."/>
            <person name="Cock P.J.A."/>
            <person name="Van den Akker S.E."/>
            <person name="Holroyd N."/>
            <person name="Hunt M."/>
            <person name="Mantelin S."/>
            <person name="Naghra H."/>
            <person name="Pain A."/>
            <person name="Palomares-Rius J.E."/>
            <person name="Zarowiecki M."/>
            <person name="Berriman M."/>
            <person name="Jones J.T."/>
            <person name="Urwin P.E."/>
        </authorList>
    </citation>
    <scope>NUCLEOTIDE SEQUENCE [LARGE SCALE GENOMIC DNA]</scope>
    <source>
        <strain evidence="6">Lindley</strain>
    </source>
</reference>
<reference evidence="6" key="1">
    <citation type="submission" date="2013-12" db="EMBL/GenBank/DDBJ databases">
        <authorList>
            <person name="Aslett M."/>
        </authorList>
    </citation>
    <scope>NUCLEOTIDE SEQUENCE [LARGE SCALE GENOMIC DNA]</scope>
    <source>
        <strain evidence="6">Lindley</strain>
    </source>
</reference>
<evidence type="ECO:0000256" key="1">
    <source>
        <dbReference type="ARBA" id="ARBA00000829"/>
    </source>
</evidence>
<dbReference type="InterPro" id="IPR050887">
    <property type="entry name" value="Beta-mannosidase_GH2"/>
</dbReference>
<evidence type="ECO:0000313" key="7">
    <source>
        <dbReference type="WBParaSite" id="GPLIN_000016200"/>
    </source>
</evidence>
<dbReference type="GO" id="GO:0004567">
    <property type="term" value="F:beta-mannosidase activity"/>
    <property type="evidence" value="ECO:0007669"/>
    <property type="project" value="UniProtKB-EC"/>
</dbReference>
<dbReference type="SUPFAM" id="SSF49785">
    <property type="entry name" value="Galactose-binding domain-like"/>
    <property type="match status" value="1"/>
</dbReference>
<dbReference type="SUPFAM" id="SSF49303">
    <property type="entry name" value="beta-Galactosidase/glucuronidase domain"/>
    <property type="match status" value="1"/>
</dbReference>
<dbReference type="Proteomes" id="UP000050741">
    <property type="component" value="Unassembled WGS sequence"/>
</dbReference>
<dbReference type="InterPro" id="IPR008979">
    <property type="entry name" value="Galactose-bd-like_sf"/>
</dbReference>
<dbReference type="InterPro" id="IPR054593">
    <property type="entry name" value="Beta-mannosidase-like_N2"/>
</dbReference>
<dbReference type="SUPFAM" id="SSF51445">
    <property type="entry name" value="(Trans)glycosidases"/>
    <property type="match status" value="1"/>
</dbReference>
<name>A0A183BHT4_GLOPA</name>
<dbReference type="Gene3D" id="2.60.40.10">
    <property type="entry name" value="Immunoglobulins"/>
    <property type="match status" value="1"/>
</dbReference>
<comment type="catalytic activity">
    <reaction evidence="1">
        <text>Hydrolysis of terminal, non-reducing beta-D-mannose residues in beta-D-mannosides.</text>
        <dbReference type="EC" id="3.2.1.25"/>
    </reaction>
</comment>
<feature type="domain" description="Beta-mannosidase-like galactose-binding" evidence="5">
    <location>
        <begin position="35"/>
        <end position="71"/>
    </location>
</feature>
<reference evidence="7" key="3">
    <citation type="submission" date="2016-06" db="UniProtKB">
        <authorList>
            <consortium name="WormBaseParasite"/>
        </authorList>
    </citation>
    <scope>IDENTIFICATION</scope>
</reference>
<dbReference type="WBParaSite" id="GPLIN_000016200">
    <property type="protein sequence ID" value="GPLIN_000016200"/>
    <property type="gene ID" value="GPLIN_000016200"/>
</dbReference>
<dbReference type="InterPro" id="IPR036156">
    <property type="entry name" value="Beta-gal/glucu_dom_sf"/>
</dbReference>
<evidence type="ECO:0000313" key="6">
    <source>
        <dbReference type="Proteomes" id="UP000050741"/>
    </source>
</evidence>
<evidence type="ECO:0000256" key="3">
    <source>
        <dbReference type="ARBA" id="ARBA00022801"/>
    </source>
</evidence>
<accession>A0A183BHT4</accession>
<dbReference type="PANTHER" id="PTHR43730:SF1">
    <property type="entry name" value="BETA-MANNOSIDASE"/>
    <property type="match status" value="1"/>
</dbReference>
<dbReference type="GO" id="GO:0006516">
    <property type="term" value="P:glycoprotein catabolic process"/>
    <property type="evidence" value="ECO:0007669"/>
    <property type="project" value="TreeGrafter"/>
</dbReference>
<organism evidence="6 7">
    <name type="scientific">Globodera pallida</name>
    <name type="common">Potato cyst nematode worm</name>
    <name type="synonym">Heterodera pallida</name>
    <dbReference type="NCBI Taxonomy" id="36090"/>
    <lineage>
        <taxon>Eukaryota</taxon>
        <taxon>Metazoa</taxon>
        <taxon>Ecdysozoa</taxon>
        <taxon>Nematoda</taxon>
        <taxon>Chromadorea</taxon>
        <taxon>Rhabditida</taxon>
        <taxon>Tylenchina</taxon>
        <taxon>Tylenchomorpha</taxon>
        <taxon>Tylenchoidea</taxon>
        <taxon>Heteroderidae</taxon>
        <taxon>Heteroderinae</taxon>
        <taxon>Globodera</taxon>
    </lineage>
</organism>
<protein>
    <recommendedName>
        <fullName evidence="2">beta-mannosidase</fullName>
        <ecNumber evidence="2">3.2.1.25</ecNumber>
    </recommendedName>
</protein>
<evidence type="ECO:0000256" key="4">
    <source>
        <dbReference type="ARBA" id="ARBA00023295"/>
    </source>
</evidence>
<dbReference type="Pfam" id="PF22666">
    <property type="entry name" value="Glyco_hydro_2_N2"/>
    <property type="match status" value="1"/>
</dbReference>
<dbReference type="EC" id="3.2.1.25" evidence="2"/>
<proteinExistence type="predicted"/>
<evidence type="ECO:0000259" key="5">
    <source>
        <dbReference type="Pfam" id="PF22666"/>
    </source>
</evidence>
<sequence length="657" mass="74851">MRKCPGTFTPIYSPTVSLRAEKYKVFQGHKLPPECTPPVYNGECHVQFVRKMQASFGWDWGPSFPTVGIWRPVQLEYFDRLSIQSFSPMVNFEKDNFVISARLTLICAIVHRPIRVKLRLLELGMDKEFVPTIKKCPNWKLDGLKMKVPAKLVQLWHPIGYGTQPMYTLEVKIMENDFELAFARKRIAFRTVKLNQSLVNASDPAQGRLFQFELNGVPIFLKGTNWVPISLFPARNHSERRKFSLQSAVKANSNVLRWYPSWDYPEEAQARDYVRLYKTHIQTVAMALDPTRPVLLSSPSNGVETEREGGVSRNPADPAFGDMHFYTESVNLWKAYNYPVPRCASEFGVQSMPLRGTMARWLDPSDWTYRSATLVKRQHHPGGVLNLPLLVFQHFNIPLMNSSSTTAFTSRHDILSAVSHPAFMDQFAFISQIHQAVALQTQIEHYRRFRSHLNTAGLGRTMCAMYWQLNDVWAAPTWSTLDFDLRWKIGHHFFLDLNGRFRLWAVSDLLAPIQNANVRLSLFCFRSGLSPIFTGEVNWPSFASATDFSYDEGIYLLIADLIGPNGDLLSPRAVLYPDRLPRAGLYGNATISGLRDGPNGTYSVDITADDVLPLLWLDLSDAFKKKMLFPRHLRAIPSLSASPQTQKGSKFVKMTSF</sequence>
<keyword evidence="6" id="KW-1185">Reference proteome</keyword>
<keyword evidence="4" id="KW-0326">Glycosidase</keyword>
<dbReference type="InterPro" id="IPR013783">
    <property type="entry name" value="Ig-like_fold"/>
</dbReference>
<dbReference type="InterPro" id="IPR017853">
    <property type="entry name" value="GH"/>
</dbReference>
<dbReference type="PANTHER" id="PTHR43730">
    <property type="entry name" value="BETA-MANNOSIDASE"/>
    <property type="match status" value="1"/>
</dbReference>
<dbReference type="Gene3D" id="2.60.120.260">
    <property type="entry name" value="Galactose-binding domain-like"/>
    <property type="match status" value="1"/>
</dbReference>
<dbReference type="Gene3D" id="3.20.20.80">
    <property type="entry name" value="Glycosidases"/>
    <property type="match status" value="2"/>
</dbReference>
<evidence type="ECO:0000256" key="2">
    <source>
        <dbReference type="ARBA" id="ARBA00012754"/>
    </source>
</evidence>